<accession>A0A8J3D3X8</accession>
<dbReference type="EMBL" id="BMXF01000002">
    <property type="protein sequence ID" value="GHB70851.1"/>
    <property type="molecule type" value="Genomic_DNA"/>
</dbReference>
<reference evidence="2 3" key="1">
    <citation type="journal article" date="2014" name="Int. J. Syst. Evol. Microbiol.">
        <title>Complete genome sequence of Corynebacterium casei LMG S-19264T (=DSM 44701T), isolated from a smear-ripened cheese.</title>
        <authorList>
            <consortium name="US DOE Joint Genome Institute (JGI-PGF)"/>
            <person name="Walter F."/>
            <person name="Albersmeier A."/>
            <person name="Kalinowski J."/>
            <person name="Ruckert C."/>
        </authorList>
    </citation>
    <scope>NUCLEOTIDE SEQUENCE [LARGE SCALE GENOMIC DNA]</scope>
    <source>
        <strain evidence="2 3">KCTC 12866</strain>
    </source>
</reference>
<sequence>MMVDLQYQGIDALRGQFFFNKTDEGVQISRSGGEDAKSLDGKGGLGKQIGTEENQG</sequence>
<dbReference type="Proteomes" id="UP000598271">
    <property type="component" value="Unassembled WGS sequence"/>
</dbReference>
<dbReference type="AlphaFoldDB" id="A0A8J3D3X8"/>
<protein>
    <submittedName>
        <fullName evidence="2">Uncharacterized protein</fullName>
    </submittedName>
</protein>
<name>A0A8J3D3X8_9BACT</name>
<evidence type="ECO:0000313" key="3">
    <source>
        <dbReference type="Proteomes" id="UP000598271"/>
    </source>
</evidence>
<organism evidence="2 3">
    <name type="scientific">Persicitalea jodogahamensis</name>
    <dbReference type="NCBI Taxonomy" id="402147"/>
    <lineage>
        <taxon>Bacteria</taxon>
        <taxon>Pseudomonadati</taxon>
        <taxon>Bacteroidota</taxon>
        <taxon>Cytophagia</taxon>
        <taxon>Cytophagales</taxon>
        <taxon>Spirosomataceae</taxon>
        <taxon>Persicitalea</taxon>
    </lineage>
</organism>
<keyword evidence="3" id="KW-1185">Reference proteome</keyword>
<evidence type="ECO:0000313" key="2">
    <source>
        <dbReference type="EMBL" id="GHB70851.1"/>
    </source>
</evidence>
<gene>
    <name evidence="2" type="ORF">GCM10007390_25720</name>
</gene>
<evidence type="ECO:0000256" key="1">
    <source>
        <dbReference type="SAM" id="MobiDB-lite"/>
    </source>
</evidence>
<comment type="caution">
    <text evidence="2">The sequence shown here is derived from an EMBL/GenBank/DDBJ whole genome shotgun (WGS) entry which is preliminary data.</text>
</comment>
<proteinExistence type="predicted"/>
<feature type="region of interest" description="Disordered" evidence="1">
    <location>
        <begin position="28"/>
        <end position="56"/>
    </location>
</feature>